<organism evidence="1 2">
    <name type="scientific">Patulibacter brassicae</name>
    <dbReference type="NCBI Taxonomy" id="1705717"/>
    <lineage>
        <taxon>Bacteria</taxon>
        <taxon>Bacillati</taxon>
        <taxon>Actinomycetota</taxon>
        <taxon>Thermoleophilia</taxon>
        <taxon>Solirubrobacterales</taxon>
        <taxon>Patulibacteraceae</taxon>
        <taxon>Patulibacter</taxon>
    </lineage>
</organism>
<protein>
    <submittedName>
        <fullName evidence="1">Helix-turn-helix domain-containing protein</fullName>
    </submittedName>
</protein>
<name>A0ABU4VEI8_9ACTN</name>
<sequence>MLESATHPEAPVPTTLEPDCCAGAGPAVSGICVTVHRRLLELEPYLQEAERLRAILDAARPAATSAPAGSQGRVRTGENKQLIVRELAVHPGSTAAQIAARTGRKRSVLASTMSRMARHGELQRTGNGFELSR</sequence>
<dbReference type="EMBL" id="JAXAVX010000001">
    <property type="protein sequence ID" value="MDX8150207.1"/>
    <property type="molecule type" value="Genomic_DNA"/>
</dbReference>
<proteinExistence type="predicted"/>
<gene>
    <name evidence="1" type="ORF">SK069_01250</name>
</gene>
<dbReference type="RefSeq" id="WP_319952359.1">
    <property type="nucleotide sequence ID" value="NZ_JAXAVX010000001.1"/>
</dbReference>
<dbReference type="Proteomes" id="UP001277761">
    <property type="component" value="Unassembled WGS sequence"/>
</dbReference>
<keyword evidence="2" id="KW-1185">Reference proteome</keyword>
<evidence type="ECO:0000313" key="1">
    <source>
        <dbReference type="EMBL" id="MDX8150207.1"/>
    </source>
</evidence>
<evidence type="ECO:0000313" key="2">
    <source>
        <dbReference type="Proteomes" id="UP001277761"/>
    </source>
</evidence>
<comment type="caution">
    <text evidence="1">The sequence shown here is derived from an EMBL/GenBank/DDBJ whole genome shotgun (WGS) entry which is preliminary data.</text>
</comment>
<accession>A0ABU4VEI8</accession>
<reference evidence="1 2" key="1">
    <citation type="submission" date="2023-11" db="EMBL/GenBank/DDBJ databases">
        <authorList>
            <person name="Xu M."/>
            <person name="Jiang T."/>
        </authorList>
    </citation>
    <scope>NUCLEOTIDE SEQUENCE [LARGE SCALE GENOMIC DNA]</scope>
    <source>
        <strain evidence="1 2">SD</strain>
    </source>
</reference>